<protein>
    <submittedName>
        <fullName evidence="2">Uncharacterized protein</fullName>
    </submittedName>
</protein>
<comment type="caution">
    <text evidence="2">The sequence shown here is derived from an EMBL/GenBank/DDBJ whole genome shotgun (WGS) entry which is preliminary data.</text>
</comment>
<evidence type="ECO:0000313" key="2">
    <source>
        <dbReference type="EMBL" id="MBA9083830.1"/>
    </source>
</evidence>
<gene>
    <name evidence="2" type="ORF">FHR92_000273</name>
</gene>
<keyword evidence="3" id="KW-1185">Reference proteome</keyword>
<organism evidence="2 3">
    <name type="scientific">Fontibacillus solani</name>
    <dbReference type="NCBI Taxonomy" id="1572857"/>
    <lineage>
        <taxon>Bacteria</taxon>
        <taxon>Bacillati</taxon>
        <taxon>Bacillota</taxon>
        <taxon>Bacilli</taxon>
        <taxon>Bacillales</taxon>
        <taxon>Paenibacillaceae</taxon>
        <taxon>Fontibacillus</taxon>
    </lineage>
</organism>
<dbReference type="EMBL" id="JACJIP010000001">
    <property type="protein sequence ID" value="MBA9083830.1"/>
    <property type="molecule type" value="Genomic_DNA"/>
</dbReference>
<accession>A0A7W3SPG4</accession>
<reference evidence="2 3" key="1">
    <citation type="submission" date="2020-08" db="EMBL/GenBank/DDBJ databases">
        <title>Genomic Encyclopedia of Type Strains, Phase III (KMG-III): the genomes of soil and plant-associated and newly described type strains.</title>
        <authorList>
            <person name="Whitman W."/>
        </authorList>
    </citation>
    <scope>NUCLEOTIDE SEQUENCE [LARGE SCALE GENOMIC DNA]</scope>
    <source>
        <strain evidence="2 3">CECT 8693</strain>
    </source>
</reference>
<feature type="signal peptide" evidence="1">
    <location>
        <begin position="1"/>
        <end position="26"/>
    </location>
</feature>
<proteinExistence type="predicted"/>
<evidence type="ECO:0000313" key="3">
    <source>
        <dbReference type="Proteomes" id="UP000567067"/>
    </source>
</evidence>
<feature type="chain" id="PRO_5030724626" evidence="1">
    <location>
        <begin position="27"/>
        <end position="257"/>
    </location>
</feature>
<sequence>MKLKSLLALALSSAMVLSIGIKGVSASGGVPETTSKTETKELFTSDGISMGYVTINTKIEYNQKKEGLEFTVTEESDYTLNSEFASIEEYNNKFADGVDVDTYLITEDLELYANGEQKEISSGMSTMDSGGIPEISHYFDDGQYKNYTFKSYSDIKLQWTMDIKPDGSHIHKIFGSSNPFFYLAKSEVDSFENNYNDYNFNVKATMVALGVTAISWASLVGLIGSGTGAAIAAAEAVDAYNDAQDNVRSAYNYINQA</sequence>
<name>A0A7W3SPG4_9BACL</name>
<dbReference type="Proteomes" id="UP000567067">
    <property type="component" value="Unassembled WGS sequence"/>
</dbReference>
<dbReference type="AlphaFoldDB" id="A0A7W3SPG4"/>
<dbReference type="RefSeq" id="WP_182533962.1">
    <property type="nucleotide sequence ID" value="NZ_JACJIP010000001.1"/>
</dbReference>
<keyword evidence="1" id="KW-0732">Signal</keyword>
<evidence type="ECO:0000256" key="1">
    <source>
        <dbReference type="SAM" id="SignalP"/>
    </source>
</evidence>